<evidence type="ECO:0000256" key="1">
    <source>
        <dbReference type="ARBA" id="ARBA00003027"/>
    </source>
</evidence>
<dbReference type="AlphaFoldDB" id="A0A7J7SCS4"/>
<comment type="similarity">
    <text evidence="2">Belongs to the OPA3 family.</text>
</comment>
<accession>A0A7J7SCS4</accession>
<comment type="function">
    <text evidence="1">May play some role in mitochondrial processes.</text>
</comment>
<evidence type="ECO:0000313" key="6">
    <source>
        <dbReference type="Proteomes" id="UP000527355"/>
    </source>
</evidence>
<reference evidence="5 6" key="1">
    <citation type="journal article" date="2020" name="Nature">
        <title>Six reference-quality genomes reveal evolution of bat adaptations.</title>
        <authorList>
            <person name="Jebb D."/>
            <person name="Huang Z."/>
            <person name="Pippel M."/>
            <person name="Hughes G.M."/>
            <person name="Lavrichenko K."/>
            <person name="Devanna P."/>
            <person name="Winkler S."/>
            <person name="Jermiin L.S."/>
            <person name="Skirmuntt E.C."/>
            <person name="Katzourakis A."/>
            <person name="Burkitt-Gray L."/>
            <person name="Ray D.A."/>
            <person name="Sullivan K.A.M."/>
            <person name="Roscito J.G."/>
            <person name="Kirilenko B.M."/>
            <person name="Davalos L.M."/>
            <person name="Corthals A.P."/>
            <person name="Power M.L."/>
            <person name="Jones G."/>
            <person name="Ransome R.D."/>
            <person name="Dechmann D.K.N."/>
            <person name="Locatelli A.G."/>
            <person name="Puechmaille S.J."/>
            <person name="Fedrigo O."/>
            <person name="Jarvis E.D."/>
            <person name="Hiller M."/>
            <person name="Vernes S.C."/>
            <person name="Myers E.W."/>
            <person name="Teeling E.C."/>
        </authorList>
    </citation>
    <scope>NUCLEOTIDE SEQUENCE [LARGE SCALE GENOMIC DNA]</scope>
    <source>
        <strain evidence="5">MMyoMyo1</strain>
        <tissue evidence="5">Flight muscle</tissue>
    </source>
</reference>
<feature type="compositionally biased region" description="Basic and acidic residues" evidence="4">
    <location>
        <begin position="107"/>
        <end position="122"/>
    </location>
</feature>
<dbReference type="EMBL" id="JABWUV010000019">
    <property type="protein sequence ID" value="KAF6286163.1"/>
    <property type="molecule type" value="Genomic_DNA"/>
</dbReference>
<dbReference type="PANTHER" id="PTHR12499">
    <property type="entry name" value="OPTIC ATROPHY 3 PROTEIN OPA3"/>
    <property type="match status" value="1"/>
</dbReference>
<dbReference type="PANTHER" id="PTHR12499:SF0">
    <property type="entry name" value="OPTIC ATROPHY 3 PROTEIN"/>
    <property type="match status" value="1"/>
</dbReference>
<evidence type="ECO:0000313" key="5">
    <source>
        <dbReference type="EMBL" id="KAF6286163.1"/>
    </source>
</evidence>
<name>A0A7J7SCS4_MYOMY</name>
<protein>
    <recommendedName>
        <fullName evidence="7">Outer mitochondrial membrane lipid metabolism regulator OPA3</fullName>
    </recommendedName>
</protein>
<evidence type="ECO:0000256" key="4">
    <source>
        <dbReference type="SAM" id="MobiDB-lite"/>
    </source>
</evidence>
<organism evidence="5 6">
    <name type="scientific">Myotis myotis</name>
    <name type="common">Greater mouse-eared bat</name>
    <name type="synonym">Vespertilio myotis</name>
    <dbReference type="NCBI Taxonomy" id="51298"/>
    <lineage>
        <taxon>Eukaryota</taxon>
        <taxon>Metazoa</taxon>
        <taxon>Chordata</taxon>
        <taxon>Craniata</taxon>
        <taxon>Vertebrata</taxon>
        <taxon>Euteleostomi</taxon>
        <taxon>Mammalia</taxon>
        <taxon>Eutheria</taxon>
        <taxon>Laurasiatheria</taxon>
        <taxon>Chiroptera</taxon>
        <taxon>Yangochiroptera</taxon>
        <taxon>Vespertilionidae</taxon>
        <taxon>Myotis</taxon>
    </lineage>
</organism>
<evidence type="ECO:0000256" key="2">
    <source>
        <dbReference type="ARBA" id="ARBA00007584"/>
    </source>
</evidence>
<sequence length="136" mass="15105">MRAKMRLMGFDAQAVKPLNEEAAAELGAELLGEATVFAVAGGCLLLEYWRQKSQQLRKELRQDVAWGEMQDEVEQLALALEALQAQVQAAPKQSALDELRAEIQDLRAHMCTEDPDAPKAEPEPEPEEEPPPEPED</sequence>
<evidence type="ECO:0000256" key="3">
    <source>
        <dbReference type="ARBA" id="ARBA00023054"/>
    </source>
</evidence>
<proteinExistence type="inferred from homology"/>
<dbReference type="GO" id="GO:0005739">
    <property type="term" value="C:mitochondrion"/>
    <property type="evidence" value="ECO:0007669"/>
    <property type="project" value="TreeGrafter"/>
</dbReference>
<dbReference type="Pfam" id="PF07047">
    <property type="entry name" value="OPA3"/>
    <property type="match status" value="1"/>
</dbReference>
<feature type="region of interest" description="Disordered" evidence="4">
    <location>
        <begin position="107"/>
        <end position="136"/>
    </location>
</feature>
<keyword evidence="3" id="KW-0175">Coiled coil</keyword>
<keyword evidence="6" id="KW-1185">Reference proteome</keyword>
<comment type="caution">
    <text evidence="5">The sequence shown here is derived from an EMBL/GenBank/DDBJ whole genome shotgun (WGS) entry which is preliminary data.</text>
</comment>
<feature type="compositionally biased region" description="Acidic residues" evidence="4">
    <location>
        <begin position="123"/>
        <end position="136"/>
    </location>
</feature>
<dbReference type="Proteomes" id="UP000527355">
    <property type="component" value="Unassembled WGS sequence"/>
</dbReference>
<gene>
    <name evidence="5" type="ORF">mMyoMyo1_014366</name>
</gene>
<dbReference type="GO" id="GO:0019216">
    <property type="term" value="P:regulation of lipid metabolic process"/>
    <property type="evidence" value="ECO:0007669"/>
    <property type="project" value="TreeGrafter"/>
</dbReference>
<dbReference type="VEuPathDB" id="HostDB:LOC118674693"/>
<evidence type="ECO:0008006" key="7">
    <source>
        <dbReference type="Google" id="ProtNLM"/>
    </source>
</evidence>
<dbReference type="InterPro" id="IPR010754">
    <property type="entry name" value="OPA3-like"/>
</dbReference>